<dbReference type="EMBL" id="UPHQ01000313">
    <property type="protein sequence ID" value="VBA46275.1"/>
    <property type="molecule type" value="Genomic_DNA"/>
</dbReference>
<proteinExistence type="predicted"/>
<dbReference type="Pfam" id="PF00994">
    <property type="entry name" value="MoCF_biosynth"/>
    <property type="match status" value="1"/>
</dbReference>
<dbReference type="SMART" id="SM00852">
    <property type="entry name" value="MoCF_biosynth"/>
    <property type="match status" value="1"/>
</dbReference>
<dbReference type="Gene3D" id="3.40.980.10">
    <property type="entry name" value="MoaB/Mog-like domain"/>
    <property type="match status" value="1"/>
</dbReference>
<evidence type="ECO:0000259" key="2">
    <source>
        <dbReference type="SMART" id="SM00852"/>
    </source>
</evidence>
<evidence type="ECO:0000313" key="3">
    <source>
        <dbReference type="EMBL" id="VBA46275.1"/>
    </source>
</evidence>
<protein>
    <recommendedName>
        <fullName evidence="2">MoaB/Mog domain-containing protein</fullName>
    </recommendedName>
</protein>
<gene>
    <name evidence="3" type="ORF">LAUMK13_05637</name>
</gene>
<evidence type="ECO:0000313" key="4">
    <source>
        <dbReference type="Proteomes" id="UP000267289"/>
    </source>
</evidence>
<feature type="region of interest" description="Disordered" evidence="1">
    <location>
        <begin position="305"/>
        <end position="329"/>
    </location>
</feature>
<dbReference type="AlphaFoldDB" id="A0A498QJC3"/>
<dbReference type="SUPFAM" id="SSF53218">
    <property type="entry name" value="Molybdenum cofactor biosynthesis proteins"/>
    <property type="match status" value="1"/>
</dbReference>
<dbReference type="Proteomes" id="UP000267289">
    <property type="component" value="Unassembled WGS sequence"/>
</dbReference>
<dbReference type="InterPro" id="IPR001453">
    <property type="entry name" value="MoaB/Mog_dom"/>
</dbReference>
<feature type="domain" description="MoaB/Mog" evidence="2">
    <location>
        <begin position="140"/>
        <end position="280"/>
    </location>
</feature>
<dbReference type="InterPro" id="IPR036425">
    <property type="entry name" value="MoaB/Mog-like_dom_sf"/>
</dbReference>
<name>A0A498QJC3_9MYCO</name>
<organism evidence="3 4">
    <name type="scientific">Mycobacterium innocens</name>
    <dbReference type="NCBI Taxonomy" id="2341083"/>
    <lineage>
        <taxon>Bacteria</taxon>
        <taxon>Bacillati</taxon>
        <taxon>Actinomycetota</taxon>
        <taxon>Actinomycetes</taxon>
        <taxon>Mycobacteriales</taxon>
        <taxon>Mycobacteriaceae</taxon>
        <taxon>Mycobacterium</taxon>
    </lineage>
</organism>
<feature type="compositionally biased region" description="Basic and acidic residues" evidence="1">
    <location>
        <begin position="305"/>
        <end position="314"/>
    </location>
</feature>
<accession>A0A498QJC3</accession>
<dbReference type="RefSeq" id="WP_075543022.1">
    <property type="nucleotide sequence ID" value="NZ_UPHQ01000313.1"/>
</dbReference>
<keyword evidence="4" id="KW-1185">Reference proteome</keyword>
<evidence type="ECO:0000256" key="1">
    <source>
        <dbReference type="SAM" id="MobiDB-lite"/>
    </source>
</evidence>
<reference evidence="3 4" key="1">
    <citation type="submission" date="2018-09" db="EMBL/GenBank/DDBJ databases">
        <authorList>
            <person name="Tagini F."/>
        </authorList>
    </citation>
    <scope>NUCLEOTIDE SEQUENCE [LARGE SCALE GENOMIC DNA]</scope>
    <source>
        <strain evidence="3 4">MK13</strain>
    </source>
</reference>
<sequence length="329" mass="35500">MPDVPSDVQDLLTLDLLDKRELRVEGVRLREANLGALAAAAASALDLPADEVLVTDVLDDVVTFDILRPKIFAHQLVGRWAAIRQRLAEVPGVILHADARITSDGVLGWIPADPDVLREALAAAHVAGERIAARISRRVCVLSTGAEVDRREIEDTNRETLSAVFGDDYDVSFGGTVRDDRDLIAGRMRTAVDAGYGVIVTTGGVGAETKDQTIEALLKVDPQAATPYLTYFPSGHARHAKAGIRIGVGELHGSVIVALPGPNEEVRLVAPVLLEHLQAGRRRAELAGPIAARLRAHLRTRMNHQPHDENHESDDQPGVQHDPDVSVSQ</sequence>